<dbReference type="Gene3D" id="1.25.40.290">
    <property type="entry name" value="ARM repeat domains"/>
    <property type="match status" value="1"/>
</dbReference>
<dbReference type="SUPFAM" id="SSF48371">
    <property type="entry name" value="ARM repeat"/>
    <property type="match status" value="1"/>
</dbReference>
<dbReference type="KEGG" id="lgi:LOTGIDRAFT_168730"/>
<dbReference type="CDD" id="cd07064">
    <property type="entry name" value="AlkD_like_1"/>
    <property type="match status" value="1"/>
</dbReference>
<dbReference type="RefSeq" id="XP_009064864.1">
    <property type="nucleotide sequence ID" value="XM_009066616.1"/>
</dbReference>
<evidence type="ECO:0008006" key="4">
    <source>
        <dbReference type="Google" id="ProtNLM"/>
    </source>
</evidence>
<dbReference type="PANTHER" id="PTHR34070">
    <property type="entry name" value="ARMADILLO-TYPE FOLD"/>
    <property type="match status" value="1"/>
</dbReference>
<dbReference type="InterPro" id="IPR016024">
    <property type="entry name" value="ARM-type_fold"/>
</dbReference>
<evidence type="ECO:0000256" key="1">
    <source>
        <dbReference type="SAM" id="MobiDB-lite"/>
    </source>
</evidence>
<reference evidence="2 3" key="1">
    <citation type="journal article" date="2013" name="Nature">
        <title>Insights into bilaterian evolution from three spiralian genomes.</title>
        <authorList>
            <person name="Simakov O."/>
            <person name="Marletaz F."/>
            <person name="Cho S.J."/>
            <person name="Edsinger-Gonzales E."/>
            <person name="Havlak P."/>
            <person name="Hellsten U."/>
            <person name="Kuo D.H."/>
            <person name="Larsson T."/>
            <person name="Lv J."/>
            <person name="Arendt D."/>
            <person name="Savage R."/>
            <person name="Osoegawa K."/>
            <person name="de Jong P."/>
            <person name="Grimwood J."/>
            <person name="Chapman J.A."/>
            <person name="Shapiro H."/>
            <person name="Aerts A."/>
            <person name="Otillar R.P."/>
            <person name="Terry A.Y."/>
            <person name="Boore J.L."/>
            <person name="Grigoriev I.V."/>
            <person name="Lindberg D.R."/>
            <person name="Seaver E.C."/>
            <person name="Weisblat D.A."/>
            <person name="Putnam N.H."/>
            <person name="Rokhsar D.S."/>
        </authorList>
    </citation>
    <scope>NUCLEOTIDE SEQUENCE [LARGE SCALE GENOMIC DNA]</scope>
</reference>
<keyword evidence="3" id="KW-1185">Reference proteome</keyword>
<dbReference type="EMBL" id="KB203505">
    <property type="protein sequence ID" value="ESO84499.1"/>
    <property type="molecule type" value="Genomic_DNA"/>
</dbReference>
<evidence type="ECO:0000313" key="3">
    <source>
        <dbReference type="Proteomes" id="UP000030746"/>
    </source>
</evidence>
<dbReference type="InterPro" id="IPR014825">
    <property type="entry name" value="DNA_alkylation"/>
</dbReference>
<dbReference type="Pfam" id="PF08713">
    <property type="entry name" value="DNA_alkylation"/>
    <property type="match status" value="1"/>
</dbReference>
<dbReference type="AlphaFoldDB" id="V4B7E0"/>
<dbReference type="Gene3D" id="1.20.1660.10">
    <property type="entry name" value="Hypothetical protein (EF3068)"/>
    <property type="match status" value="1"/>
</dbReference>
<dbReference type="OrthoDB" id="429969at2759"/>
<feature type="region of interest" description="Disordered" evidence="1">
    <location>
        <begin position="1"/>
        <end position="37"/>
    </location>
</feature>
<sequence length="267" mass="31792">MPKASKGTKRPTAASEPPVSKRKKTEPTSTSTTRKPEPSMAVVNFIKTVKTKYTAAKNDEYATYISKYMRNQFEFLGLRSPVRRAINTEIFASHKVLSHLEMYDMFYLLWEEPIREYQCFVLDYFDQYIKHINQPKWNDQNFIVLKHLITHKSWWDTVDALAYKGRLVASDKMKYNKLMDEWIEDDNMWLRRTAILHQLMYKDDTDTDRLFRYCLKCAHEKEFFIQKSIGWALRSHFRTDPKIIKDFVKKNEDKLAPLSKKEALKHA</sequence>
<gene>
    <name evidence="2" type="ORF">LOTGIDRAFT_168730</name>
</gene>
<proteinExistence type="predicted"/>
<accession>V4B7E0</accession>
<dbReference type="OMA" id="ELPQREY"/>
<name>V4B7E0_LOTGI</name>
<dbReference type="GeneID" id="20240959"/>
<evidence type="ECO:0000313" key="2">
    <source>
        <dbReference type="EMBL" id="ESO84499.1"/>
    </source>
</evidence>
<protein>
    <recommendedName>
        <fullName evidence="4">DNA alkylation repair protein</fullName>
    </recommendedName>
</protein>
<organism evidence="2 3">
    <name type="scientific">Lottia gigantea</name>
    <name type="common">Giant owl limpet</name>
    <dbReference type="NCBI Taxonomy" id="225164"/>
    <lineage>
        <taxon>Eukaryota</taxon>
        <taxon>Metazoa</taxon>
        <taxon>Spiralia</taxon>
        <taxon>Lophotrochozoa</taxon>
        <taxon>Mollusca</taxon>
        <taxon>Gastropoda</taxon>
        <taxon>Patellogastropoda</taxon>
        <taxon>Lottioidea</taxon>
        <taxon>Lottiidae</taxon>
        <taxon>Lottia</taxon>
    </lineage>
</organism>
<dbReference type="CTD" id="20240959"/>
<dbReference type="Proteomes" id="UP000030746">
    <property type="component" value="Unassembled WGS sequence"/>
</dbReference>
<dbReference type="HOGENOM" id="CLU_079880_1_0_1"/>
<dbReference type="PANTHER" id="PTHR34070:SF1">
    <property type="entry name" value="DNA ALKYLATION REPAIR PROTEIN"/>
    <property type="match status" value="1"/>
</dbReference>